<dbReference type="EMBL" id="JASTZU010000063">
    <property type="protein sequence ID" value="MDL4842831.1"/>
    <property type="molecule type" value="Genomic_DNA"/>
</dbReference>
<evidence type="ECO:0000256" key="2">
    <source>
        <dbReference type="SAM" id="MobiDB-lite"/>
    </source>
</evidence>
<protein>
    <recommendedName>
        <fullName evidence="5">HeH/LEM domain-containing protein</fullName>
    </recommendedName>
</protein>
<dbReference type="InterPro" id="IPR036361">
    <property type="entry name" value="SAP_dom_sf"/>
</dbReference>
<feature type="region of interest" description="Disordered" evidence="2">
    <location>
        <begin position="1"/>
        <end position="22"/>
    </location>
</feature>
<dbReference type="RefSeq" id="WP_285934126.1">
    <property type="nucleotide sequence ID" value="NZ_JASTZU010000063.1"/>
</dbReference>
<organism evidence="3 4">
    <name type="scientific">Aquibacillus rhizosphaerae</name>
    <dbReference type="NCBI Taxonomy" id="3051431"/>
    <lineage>
        <taxon>Bacteria</taxon>
        <taxon>Bacillati</taxon>
        <taxon>Bacillota</taxon>
        <taxon>Bacilli</taxon>
        <taxon>Bacillales</taxon>
        <taxon>Bacillaceae</taxon>
        <taxon>Aquibacillus</taxon>
    </lineage>
</organism>
<name>A0ABT7LAD2_9BACI</name>
<dbReference type="Proteomes" id="UP001235343">
    <property type="component" value="Unassembled WGS sequence"/>
</dbReference>
<evidence type="ECO:0000313" key="3">
    <source>
        <dbReference type="EMBL" id="MDL4842831.1"/>
    </source>
</evidence>
<proteinExistence type="predicted"/>
<accession>A0ABT7LAD2</accession>
<keyword evidence="4" id="KW-1185">Reference proteome</keyword>
<evidence type="ECO:0000313" key="4">
    <source>
        <dbReference type="Proteomes" id="UP001235343"/>
    </source>
</evidence>
<reference evidence="3 4" key="1">
    <citation type="submission" date="2023-06" db="EMBL/GenBank/DDBJ databases">
        <title>Aquibacillus rhizosphaerae LR5S19.</title>
        <authorList>
            <person name="Sun J.-Q."/>
        </authorList>
    </citation>
    <scope>NUCLEOTIDE SEQUENCE [LARGE SCALE GENOMIC DNA]</scope>
    <source>
        <strain evidence="3 4">LR5S19</strain>
    </source>
</reference>
<feature type="coiled-coil region" evidence="1">
    <location>
        <begin position="40"/>
        <end position="67"/>
    </location>
</feature>
<dbReference type="Gene3D" id="1.10.720.30">
    <property type="entry name" value="SAP domain"/>
    <property type="match status" value="1"/>
</dbReference>
<sequence length="72" mass="8550">MGLFAFNRMRREQAQKEKEQQEPKIVLEHLTVEEIKEYTNDEIRARLDELEIEYKSTDDKQELAELLSAPLA</sequence>
<evidence type="ECO:0008006" key="5">
    <source>
        <dbReference type="Google" id="ProtNLM"/>
    </source>
</evidence>
<gene>
    <name evidence="3" type="ORF">QQS35_20560</name>
</gene>
<evidence type="ECO:0000256" key="1">
    <source>
        <dbReference type="SAM" id="Coils"/>
    </source>
</evidence>
<comment type="caution">
    <text evidence="3">The sequence shown here is derived from an EMBL/GenBank/DDBJ whole genome shotgun (WGS) entry which is preliminary data.</text>
</comment>
<feature type="compositionally biased region" description="Basic and acidic residues" evidence="2">
    <location>
        <begin position="9"/>
        <end position="22"/>
    </location>
</feature>
<keyword evidence="1" id="KW-0175">Coiled coil</keyword>